<keyword evidence="3" id="KW-1185">Reference proteome</keyword>
<evidence type="ECO:0000259" key="1">
    <source>
        <dbReference type="PROSITE" id="PS51674"/>
    </source>
</evidence>
<dbReference type="PROSITE" id="PS51674">
    <property type="entry name" value="4FE4S_WBL"/>
    <property type="match status" value="1"/>
</dbReference>
<dbReference type="RefSeq" id="WP_330133488.1">
    <property type="nucleotide sequence ID" value="NZ_JAUTXY010000004.1"/>
</dbReference>
<reference evidence="2 3" key="1">
    <citation type="submission" date="2023-07" db="EMBL/GenBank/DDBJ databases">
        <authorList>
            <person name="Girao M."/>
            <person name="Carvalho M.F."/>
        </authorList>
    </citation>
    <scope>NUCLEOTIDE SEQUENCE [LARGE SCALE GENOMIC DNA]</scope>
    <source>
        <strain evidence="2 3">YIM65754</strain>
    </source>
</reference>
<sequence length="100" mass="10691">MTRRKTSHLPRIPDLIAGLVDPRLHGARCTGRAPLFDAELPDESVESRSARLAWARGQCARCPVQSACRTAAAELSNPSGVWAGTARGLIGRPTTNQESA</sequence>
<accession>A0ABU7L9P6</accession>
<name>A0ABU7L9P6_9NOCA</name>
<dbReference type="EMBL" id="JAUTXY010000004">
    <property type="protein sequence ID" value="MEE2058268.1"/>
    <property type="molecule type" value="Genomic_DNA"/>
</dbReference>
<protein>
    <submittedName>
        <fullName evidence="2">WhiB family transcriptional regulator</fullName>
    </submittedName>
</protein>
<organism evidence="2 3">
    <name type="scientific">Rhodococcus artemisiae</name>
    <dbReference type="NCBI Taxonomy" id="714159"/>
    <lineage>
        <taxon>Bacteria</taxon>
        <taxon>Bacillati</taxon>
        <taxon>Actinomycetota</taxon>
        <taxon>Actinomycetes</taxon>
        <taxon>Mycobacteriales</taxon>
        <taxon>Nocardiaceae</taxon>
        <taxon>Rhodococcus</taxon>
    </lineage>
</organism>
<comment type="caution">
    <text evidence="2">The sequence shown here is derived from an EMBL/GenBank/DDBJ whole genome shotgun (WGS) entry which is preliminary data.</text>
</comment>
<dbReference type="Proteomes" id="UP001336020">
    <property type="component" value="Unassembled WGS sequence"/>
</dbReference>
<proteinExistence type="predicted"/>
<dbReference type="InterPro" id="IPR034768">
    <property type="entry name" value="4FE4S_WBL"/>
</dbReference>
<evidence type="ECO:0000313" key="3">
    <source>
        <dbReference type="Proteomes" id="UP001336020"/>
    </source>
</evidence>
<evidence type="ECO:0000313" key="2">
    <source>
        <dbReference type="EMBL" id="MEE2058268.1"/>
    </source>
</evidence>
<dbReference type="Pfam" id="PF02467">
    <property type="entry name" value="Whib"/>
    <property type="match status" value="1"/>
</dbReference>
<gene>
    <name evidence="2" type="ORF">Q7514_12120</name>
</gene>
<feature type="domain" description="4Fe-4S Wbl-type" evidence="1">
    <location>
        <begin position="28"/>
        <end position="92"/>
    </location>
</feature>